<accession>A0A0G3WIJ3</accession>
<evidence type="ECO:0000313" key="4">
    <source>
        <dbReference type="Proteomes" id="UP000035337"/>
    </source>
</evidence>
<dbReference type="PATRIC" id="fig|1408281.3.peg.344"/>
<proteinExistence type="inferred from homology"/>
<sequence length="289" mass="32784">MKTILTGATGFLGSEILKVLLRENHNIIILKRTFSNTQKIKNELSAVRQYDIDKTSLASIFEENKNIDAIIHTATCYGRKNETASQIFYSNTAFPLELLELSVKNKVKTFINTGTILPLAKKGQMHNYVLSKQQFAKWGEYYSQDIQFTNAILDYIYGPFDDKTKFLPTLIEACVENKESINLSGGEQLRDFIYIEDVVTAYMKILHLQNAPLEVEIGHGLQTSLKNAALKIKELTKSKTNLNFGAIEYKDGEPMSLKTNPAFLNSAGWKPKYNFTDGIKKLISEEYKK</sequence>
<evidence type="ECO:0000256" key="1">
    <source>
        <dbReference type="ARBA" id="ARBA00007637"/>
    </source>
</evidence>
<comment type="similarity">
    <text evidence="1">Belongs to the NAD(P)-dependent epimerase/dehydratase family.</text>
</comment>
<gene>
    <name evidence="3" type="ORF">Epro_0331</name>
</gene>
<name>A0A0G3WIJ3_9BACT</name>
<dbReference type="Proteomes" id="UP000035337">
    <property type="component" value="Chromosome"/>
</dbReference>
<dbReference type="KEGG" id="epo:Epro_0331"/>
<reference evidence="3 4" key="1">
    <citation type="submission" date="2014-09" db="EMBL/GenBank/DDBJ databases">
        <title>Complete genome sequence of Endomicrobium proavitum.</title>
        <authorList>
            <person name="Zheng H."/>
        </authorList>
    </citation>
    <scope>NUCLEOTIDE SEQUENCE [LARGE SCALE GENOMIC DNA]</scope>
    <source>
        <strain evidence="3 4">Rsa215</strain>
    </source>
</reference>
<dbReference type="OrthoDB" id="9771073at2"/>
<dbReference type="InterPro" id="IPR036291">
    <property type="entry name" value="NAD(P)-bd_dom_sf"/>
</dbReference>
<evidence type="ECO:0000259" key="2">
    <source>
        <dbReference type="Pfam" id="PF01370"/>
    </source>
</evidence>
<protein>
    <submittedName>
        <fullName evidence="3">NAD-dependent epimerase/dehydratase</fullName>
    </submittedName>
</protein>
<dbReference type="RefSeq" id="WP_052569996.1">
    <property type="nucleotide sequence ID" value="NZ_CP009498.1"/>
</dbReference>
<dbReference type="Gene3D" id="3.40.50.720">
    <property type="entry name" value="NAD(P)-binding Rossmann-like Domain"/>
    <property type="match status" value="1"/>
</dbReference>
<dbReference type="SUPFAM" id="SSF51735">
    <property type="entry name" value="NAD(P)-binding Rossmann-fold domains"/>
    <property type="match status" value="1"/>
</dbReference>
<dbReference type="STRING" id="1408281.Epro_0331"/>
<dbReference type="AlphaFoldDB" id="A0A0G3WIJ3"/>
<dbReference type="Pfam" id="PF01370">
    <property type="entry name" value="Epimerase"/>
    <property type="match status" value="1"/>
</dbReference>
<evidence type="ECO:0000313" key="3">
    <source>
        <dbReference type="EMBL" id="AKL97710.1"/>
    </source>
</evidence>
<dbReference type="InterPro" id="IPR001509">
    <property type="entry name" value="Epimerase_deHydtase"/>
</dbReference>
<dbReference type="EMBL" id="CP009498">
    <property type="protein sequence ID" value="AKL97710.1"/>
    <property type="molecule type" value="Genomic_DNA"/>
</dbReference>
<dbReference type="PANTHER" id="PTHR43000">
    <property type="entry name" value="DTDP-D-GLUCOSE 4,6-DEHYDRATASE-RELATED"/>
    <property type="match status" value="1"/>
</dbReference>
<keyword evidence="4" id="KW-1185">Reference proteome</keyword>
<organism evidence="3 4">
    <name type="scientific">Endomicrobium proavitum</name>
    <dbReference type="NCBI Taxonomy" id="1408281"/>
    <lineage>
        <taxon>Bacteria</taxon>
        <taxon>Pseudomonadati</taxon>
        <taxon>Elusimicrobiota</taxon>
        <taxon>Endomicrobiia</taxon>
        <taxon>Endomicrobiales</taxon>
        <taxon>Endomicrobiaceae</taxon>
        <taxon>Endomicrobium</taxon>
    </lineage>
</organism>
<feature type="domain" description="NAD-dependent epimerase/dehydratase" evidence="2">
    <location>
        <begin position="4"/>
        <end position="208"/>
    </location>
</feature>